<keyword evidence="2" id="KW-1185">Reference proteome</keyword>
<gene>
    <name evidence="1" type="ORF">Tco_0725701</name>
</gene>
<sequence length="79" mass="8721">MSQQIPQLEHFGSRVSRRYCDTGIVLSSIQSQASELMIVVAPVDDKLAMKATSALGPYPRLSIRILMIGLKLMFVVSRA</sequence>
<dbReference type="EMBL" id="BQNB010010331">
    <property type="protein sequence ID" value="GJS75820.1"/>
    <property type="molecule type" value="Genomic_DNA"/>
</dbReference>
<evidence type="ECO:0000313" key="1">
    <source>
        <dbReference type="EMBL" id="GJS75820.1"/>
    </source>
</evidence>
<protein>
    <submittedName>
        <fullName evidence="1">Uncharacterized protein</fullName>
    </submittedName>
</protein>
<reference evidence="1" key="2">
    <citation type="submission" date="2022-01" db="EMBL/GenBank/DDBJ databases">
        <authorList>
            <person name="Yamashiro T."/>
            <person name="Shiraishi A."/>
            <person name="Satake H."/>
            <person name="Nakayama K."/>
        </authorList>
    </citation>
    <scope>NUCLEOTIDE SEQUENCE</scope>
</reference>
<dbReference type="Proteomes" id="UP001151760">
    <property type="component" value="Unassembled WGS sequence"/>
</dbReference>
<proteinExistence type="predicted"/>
<comment type="caution">
    <text evidence="1">The sequence shown here is derived from an EMBL/GenBank/DDBJ whole genome shotgun (WGS) entry which is preliminary data.</text>
</comment>
<accession>A0ABQ4YFU0</accession>
<reference evidence="1" key="1">
    <citation type="journal article" date="2022" name="Int. J. Mol. Sci.">
        <title>Draft Genome of Tanacetum Coccineum: Genomic Comparison of Closely Related Tanacetum-Family Plants.</title>
        <authorList>
            <person name="Yamashiro T."/>
            <person name="Shiraishi A."/>
            <person name="Nakayama K."/>
            <person name="Satake H."/>
        </authorList>
    </citation>
    <scope>NUCLEOTIDE SEQUENCE</scope>
</reference>
<evidence type="ECO:0000313" key="2">
    <source>
        <dbReference type="Proteomes" id="UP001151760"/>
    </source>
</evidence>
<organism evidence="1 2">
    <name type="scientific">Tanacetum coccineum</name>
    <dbReference type="NCBI Taxonomy" id="301880"/>
    <lineage>
        <taxon>Eukaryota</taxon>
        <taxon>Viridiplantae</taxon>
        <taxon>Streptophyta</taxon>
        <taxon>Embryophyta</taxon>
        <taxon>Tracheophyta</taxon>
        <taxon>Spermatophyta</taxon>
        <taxon>Magnoliopsida</taxon>
        <taxon>eudicotyledons</taxon>
        <taxon>Gunneridae</taxon>
        <taxon>Pentapetalae</taxon>
        <taxon>asterids</taxon>
        <taxon>campanulids</taxon>
        <taxon>Asterales</taxon>
        <taxon>Asteraceae</taxon>
        <taxon>Asteroideae</taxon>
        <taxon>Anthemideae</taxon>
        <taxon>Anthemidinae</taxon>
        <taxon>Tanacetum</taxon>
    </lineage>
</organism>
<name>A0ABQ4YFU0_9ASTR</name>